<dbReference type="EMBL" id="JBHEZX010000002">
    <property type="protein sequence ID" value="MFC1408797.1"/>
    <property type="molecule type" value="Genomic_DNA"/>
</dbReference>
<keyword evidence="2" id="KW-1185">Reference proteome</keyword>
<protein>
    <submittedName>
        <fullName evidence="1">DUF2610 domain-containing protein</fullName>
    </submittedName>
</protein>
<reference evidence="1 2" key="1">
    <citation type="submission" date="2024-09" db="EMBL/GenBank/DDBJ databases">
        <authorList>
            <person name="Lee S.D."/>
        </authorList>
    </citation>
    <scope>NUCLEOTIDE SEQUENCE [LARGE SCALE GENOMIC DNA]</scope>
    <source>
        <strain evidence="1 2">N1-1</strain>
    </source>
</reference>
<proteinExistence type="predicted"/>
<accession>A0ABV6V502</accession>
<evidence type="ECO:0000313" key="2">
    <source>
        <dbReference type="Proteomes" id="UP001592582"/>
    </source>
</evidence>
<gene>
    <name evidence="1" type="ORF">ACEZDG_05835</name>
</gene>
<comment type="caution">
    <text evidence="1">The sequence shown here is derived from an EMBL/GenBank/DDBJ whole genome shotgun (WGS) entry which is preliminary data.</text>
</comment>
<dbReference type="InterPro" id="IPR021277">
    <property type="entry name" value="DUF2610"/>
</dbReference>
<name>A0ABV6V502_9ACTN</name>
<organism evidence="1 2">
    <name type="scientific">Streptacidiphilus alkalitolerans</name>
    <dbReference type="NCBI Taxonomy" id="3342712"/>
    <lineage>
        <taxon>Bacteria</taxon>
        <taxon>Bacillati</taxon>
        <taxon>Actinomycetota</taxon>
        <taxon>Actinomycetes</taxon>
        <taxon>Kitasatosporales</taxon>
        <taxon>Streptomycetaceae</taxon>
        <taxon>Streptacidiphilus</taxon>
    </lineage>
</organism>
<dbReference type="Pfam" id="PF11020">
    <property type="entry name" value="DUF2610"/>
    <property type="match status" value="1"/>
</dbReference>
<dbReference type="Proteomes" id="UP001592582">
    <property type="component" value="Unassembled WGS sequence"/>
</dbReference>
<sequence length="104" mass="10801">MKKFTIPCDFSGEKAPFNIYIGAPAAGHHPLQHQSAWLSRERGGSVPSEVMDSFQKLFDISLENGVDFEQLCVYALGTASGDSSSTPADAGPDGPGSDAPAGSA</sequence>
<evidence type="ECO:0000313" key="1">
    <source>
        <dbReference type="EMBL" id="MFC1408797.1"/>
    </source>
</evidence>